<evidence type="ECO:0000256" key="3">
    <source>
        <dbReference type="ARBA" id="ARBA00023027"/>
    </source>
</evidence>
<feature type="domain" description="D-isomer specific 2-hydroxyacid dehydrogenase NAD-binding" evidence="6">
    <location>
        <begin position="163"/>
        <end position="336"/>
    </location>
</feature>
<dbReference type="SUPFAM" id="SSF51735">
    <property type="entry name" value="NAD(P)-binding Rossmann-fold domains"/>
    <property type="match status" value="1"/>
</dbReference>
<protein>
    <submittedName>
        <fullName evidence="7">D-2-hydroxyacid dehydrogenase</fullName>
    </submittedName>
</protein>
<dbReference type="Pfam" id="PF00389">
    <property type="entry name" value="2-Hacid_dh"/>
    <property type="match status" value="1"/>
</dbReference>
<gene>
    <name evidence="7" type="ORF">KP014_08415</name>
</gene>
<evidence type="ECO:0000256" key="2">
    <source>
        <dbReference type="ARBA" id="ARBA00023002"/>
    </source>
</evidence>
<dbReference type="InterPro" id="IPR006140">
    <property type="entry name" value="D-isomer_DH_NAD-bd"/>
</dbReference>
<feature type="domain" description="D-isomer specific 2-hydroxyacid dehydrogenase catalytic" evidence="5">
    <location>
        <begin position="62"/>
        <end position="365"/>
    </location>
</feature>
<dbReference type="CDD" id="cd05300">
    <property type="entry name" value="2-Hacid_dh_1"/>
    <property type="match status" value="1"/>
</dbReference>
<keyword evidence="2 4" id="KW-0560">Oxidoreductase</keyword>
<dbReference type="InterPro" id="IPR006139">
    <property type="entry name" value="D-isomer_2_OHA_DH_cat_dom"/>
</dbReference>
<dbReference type="InterPro" id="IPR036291">
    <property type="entry name" value="NAD(P)-bd_dom_sf"/>
</dbReference>
<accession>A0ABX8HHP4</accession>
<organism evidence="7 8">
    <name type="scientific">Paenibacillus sophorae</name>
    <dbReference type="NCBI Taxonomy" id="1333845"/>
    <lineage>
        <taxon>Bacteria</taxon>
        <taxon>Bacillati</taxon>
        <taxon>Bacillota</taxon>
        <taxon>Bacilli</taxon>
        <taxon>Bacillales</taxon>
        <taxon>Paenibacillaceae</taxon>
        <taxon>Paenibacillus</taxon>
    </lineage>
</organism>
<evidence type="ECO:0000256" key="4">
    <source>
        <dbReference type="RuleBase" id="RU003719"/>
    </source>
</evidence>
<evidence type="ECO:0000313" key="8">
    <source>
        <dbReference type="Proteomes" id="UP000683429"/>
    </source>
</evidence>
<evidence type="ECO:0000313" key="7">
    <source>
        <dbReference type="EMBL" id="QWU17174.1"/>
    </source>
</evidence>
<name>A0ABX8HHP4_9BACL</name>
<keyword evidence="3" id="KW-0520">NAD</keyword>
<dbReference type="PANTHER" id="PTHR43333:SF1">
    <property type="entry name" value="D-ISOMER SPECIFIC 2-HYDROXYACID DEHYDROGENASE NAD-BINDING DOMAIN-CONTAINING PROTEIN"/>
    <property type="match status" value="1"/>
</dbReference>
<comment type="similarity">
    <text evidence="1 4">Belongs to the D-isomer specific 2-hydroxyacid dehydrogenase family.</text>
</comment>
<sequence>MPPTAPRSSGDNLTAVNNLSEAVPPIPTVTLSFIVISPFSTDLIFFIEYFVLGGNIVAKSIVCLHPLTKEQQEAIRKAAPGYTLALTDAKQPDLDILAEAEIVIGWTKGISGRLLREGTPLRWVQSWSAGVEKLPLDRLEERGIVLTNASGVHAAPIAQVIFGFILLFVRNLHSAIRNQDRHLWSSDGNESELTDKTAVIVGTGDIGGETARIAKAFRMRTIGVRRLDDPLPGFDVMYTTSRLKEAVSEGDFVINTLPLTDKTRRLFDASVFSAFKEGAYYINIGRGGTTDTGALVEALKNGRLRGAGLDVFETEPLSKDHPLWDMKQVIITPHIAGLTDYYGDRLMDIFTENMKSYLACGAPSKNVIDYGRQY</sequence>
<dbReference type="Gene3D" id="3.40.50.720">
    <property type="entry name" value="NAD(P)-binding Rossmann-like Domain"/>
    <property type="match status" value="2"/>
</dbReference>
<dbReference type="SUPFAM" id="SSF52283">
    <property type="entry name" value="Formate/glycerate dehydrogenase catalytic domain-like"/>
    <property type="match status" value="1"/>
</dbReference>
<dbReference type="Pfam" id="PF02826">
    <property type="entry name" value="2-Hacid_dh_C"/>
    <property type="match status" value="1"/>
</dbReference>
<keyword evidence="8" id="KW-1185">Reference proteome</keyword>
<evidence type="ECO:0000256" key="1">
    <source>
        <dbReference type="ARBA" id="ARBA00005854"/>
    </source>
</evidence>
<evidence type="ECO:0000259" key="6">
    <source>
        <dbReference type="Pfam" id="PF02826"/>
    </source>
</evidence>
<dbReference type="EMBL" id="CP076607">
    <property type="protein sequence ID" value="QWU17174.1"/>
    <property type="molecule type" value="Genomic_DNA"/>
</dbReference>
<dbReference type="Proteomes" id="UP000683429">
    <property type="component" value="Chromosome"/>
</dbReference>
<proteinExistence type="inferred from homology"/>
<dbReference type="PANTHER" id="PTHR43333">
    <property type="entry name" value="2-HACID_DH_C DOMAIN-CONTAINING PROTEIN"/>
    <property type="match status" value="1"/>
</dbReference>
<evidence type="ECO:0000259" key="5">
    <source>
        <dbReference type="Pfam" id="PF00389"/>
    </source>
</evidence>
<reference evidence="7 8" key="1">
    <citation type="submission" date="2021-06" db="EMBL/GenBank/DDBJ databases">
        <title>Whole genome sequence of Paenibacillus sophorae DSM23020 for comparative genomics.</title>
        <authorList>
            <person name="Kim M.-J."/>
            <person name="Lee G."/>
            <person name="Shin J.-H."/>
        </authorList>
    </citation>
    <scope>NUCLEOTIDE SEQUENCE [LARGE SCALE GENOMIC DNA]</scope>
    <source>
        <strain evidence="7 8">DSM 23020</strain>
    </source>
</reference>